<dbReference type="Proteomes" id="UP000218899">
    <property type="component" value="Chromosome"/>
</dbReference>
<organism evidence="1 2">
    <name type="scientific">Sulfurifustis variabilis</name>
    <dbReference type="NCBI Taxonomy" id="1675686"/>
    <lineage>
        <taxon>Bacteria</taxon>
        <taxon>Pseudomonadati</taxon>
        <taxon>Pseudomonadota</taxon>
        <taxon>Gammaproteobacteria</taxon>
        <taxon>Acidiferrobacterales</taxon>
        <taxon>Acidiferrobacteraceae</taxon>
        <taxon>Sulfurifustis</taxon>
    </lineage>
</organism>
<evidence type="ECO:0000313" key="1">
    <source>
        <dbReference type="EMBL" id="BAU49852.1"/>
    </source>
</evidence>
<name>A0A1C7AF40_9GAMM</name>
<sequence>MRRLRPEYYSDSVDRTTYLLDAPTLEYHLETITARNQTQAFEIFCRKLCERTICPNLKPATGPEGGGDSKADTETIPIADEIATLAYVGEANSGRERWAFAFSAKKKWVEKVRSDVAGIVGTGREYQKIFCVTARFARAKDRARVEDELTRQYGVTVTILDRTWIVEQVIEGDRKDLAFNYLGIGQEVAETRRLGPSDYSRAQQLDDVEKALGDPQAFAGMEMQRVTEALVAARLSRNLERPRPETDGRFARAVRLADEDGTYRQRLEARYEWIWTAFWWFDDIAQLNNSYDAFETLALETDHARNLEFLCNLAQLLFNAVIHGHLTSDEAKLSERVARLIHRLEVMAADVERPNNALEARTSLLVIQANQALIAGDRAALNALWPQFSDVLRRARGLGEFAAERLIGMIEVFGNVTGDDPGYARLIDDVAQFVSERTSEAQGALVLLKRAEQLDFDDCFEMIRLLGRAAHQLTKKEYASSFIEAMRLLSLAYRSAGLLWAARASCIFALASIFIEAEEDSHLPATVVPTLMLLAWIAIELRHLPDALEAIRLVRGCVAALPLDEASKEHAAKRLQEFDGVLGSQVLNFSLLELKQADRLPDVLDRLGLHLARTSLLYALGYEPLLREDGSIPVEETPEKVAELFTLLASQPASDNLRSPVIFNEPGQQIYVSSVLGIRIEVHHQGSIAAILAAEAVIGSIEALFATTIDLDAQPHAEMFTVRIEENTATKEPDFTLDEERLTATVRWPAGRLPSSYGQQGEVHRMLAALSASIFAATCFVQDMKDALKRFHEDDAVLDRIAMVIVVGNSRQRFLGKTISRLNDWTSLVETTFPPQASRPNIVRRKLESSKNEAEERHTPAGELMTLALPKDHRDLRVRSIIDVHLWNRAGWTGTAFADWGPSYSPAIALLFTDADAARKIFERWRERFGKEDRQEDIYVAIVRGISAEKPAHYRVLITSRLPPKVELIGGQPFMIAARINTMHAESDVNLVRFLGRYNELGAYWLVPAIWKGKGEPDFLFDLAILKRELSVKVASEVGENDIEAMALGPTR</sequence>
<evidence type="ECO:0000313" key="2">
    <source>
        <dbReference type="Proteomes" id="UP000218899"/>
    </source>
</evidence>
<proteinExistence type="predicted"/>
<protein>
    <submittedName>
        <fullName evidence="1">Uncharacterized protein</fullName>
    </submittedName>
</protein>
<dbReference type="EMBL" id="AP014936">
    <property type="protein sequence ID" value="BAU49852.1"/>
    <property type="molecule type" value="Genomic_DNA"/>
</dbReference>
<reference evidence="1 2" key="1">
    <citation type="submission" date="2015-08" db="EMBL/GenBank/DDBJ databases">
        <title>Complete genome sequence of Sulfurifustis variabilis.</title>
        <authorList>
            <person name="Miura A."/>
            <person name="Kojima H."/>
            <person name="Fukui M."/>
        </authorList>
    </citation>
    <scope>NUCLEOTIDE SEQUENCE [LARGE SCALE GENOMIC DNA]</scope>
    <source>
        <strain evidence="2">skN76</strain>
    </source>
</reference>
<gene>
    <name evidence="1" type="ORF">SVA_3304</name>
</gene>
<accession>A0A1C7AF40</accession>
<dbReference type="KEGG" id="sva:SVA_3304"/>
<keyword evidence="2" id="KW-1185">Reference proteome</keyword>
<dbReference type="OrthoDB" id="7437075at2"/>
<dbReference type="AlphaFoldDB" id="A0A1C7AF40"/>